<accession>A0A3R9YJQ2</accession>
<protein>
    <submittedName>
        <fullName evidence="1">Nucleotide pyrophosphatase</fullName>
    </submittedName>
</protein>
<dbReference type="InterPro" id="IPR002591">
    <property type="entry name" value="Phosphodiest/P_Trfase"/>
</dbReference>
<name>A0A3R9YJQ2_9ENTE</name>
<dbReference type="GO" id="GO:0016787">
    <property type="term" value="F:hydrolase activity"/>
    <property type="evidence" value="ECO:0007669"/>
    <property type="project" value="UniProtKB-ARBA"/>
</dbReference>
<dbReference type="SUPFAM" id="SSF53649">
    <property type="entry name" value="Alkaline phosphatase-like"/>
    <property type="match status" value="1"/>
</dbReference>
<gene>
    <name evidence="1" type="ORF">C7P63_06200</name>
</gene>
<reference evidence="1 2" key="1">
    <citation type="submission" date="2018-03" db="EMBL/GenBank/DDBJ databases">
        <authorList>
            <person name="Gulvik C.A."/>
        </authorList>
    </citation>
    <scope>NUCLEOTIDE SEQUENCE [LARGE SCALE GENOMIC DNA]</scope>
    <source>
        <strain evidence="1 2">JCM 31581</strain>
    </source>
</reference>
<dbReference type="PANTHER" id="PTHR10151:SF120">
    <property type="entry name" value="BIS(5'-ADENOSYL)-TRIPHOSPHATASE"/>
    <property type="match status" value="1"/>
</dbReference>
<keyword evidence="2" id="KW-1185">Reference proteome</keyword>
<dbReference type="Proteomes" id="UP000277864">
    <property type="component" value="Unassembled WGS sequence"/>
</dbReference>
<dbReference type="RefSeq" id="WP_125943295.1">
    <property type="nucleotide sequence ID" value="NZ_PXZH01000002.1"/>
</dbReference>
<dbReference type="AlphaFoldDB" id="A0A3R9YJQ2"/>
<dbReference type="OrthoDB" id="8580666at2"/>
<sequence length="259" mass="29442">MLKNKVMLILLDGCRYDTAVEQMGFLGGLVEKNQAQLRKVLAEVPSNSRPLYETLLTGRSVYEHQIYTNMTVRLSKEVSIFDLVKEQGGVTACAGYYWLSELYNHSPYQLMEDRIQHDPTQKIQHGIFYHEDCYPDSHVLADAQSLIQTFSPDFLMVHTMNIDDSGHKYTCQSQEYVQAVNRIDGLLAYVIPVWQTLGYNIIVTADHGMDEQGLHGGMRLAHREVPFFLLNNAPVLPDTLEMSQLEVMPLICQLLGVSE</sequence>
<organism evidence="1 2">
    <name type="scientific">Vagococcus humatus</name>
    <dbReference type="NCBI Taxonomy" id="1889241"/>
    <lineage>
        <taxon>Bacteria</taxon>
        <taxon>Bacillati</taxon>
        <taxon>Bacillota</taxon>
        <taxon>Bacilli</taxon>
        <taxon>Lactobacillales</taxon>
        <taxon>Enterococcaceae</taxon>
        <taxon>Vagococcus</taxon>
    </lineage>
</organism>
<dbReference type="Pfam" id="PF01663">
    <property type="entry name" value="Phosphodiest"/>
    <property type="match status" value="1"/>
</dbReference>
<dbReference type="PANTHER" id="PTHR10151">
    <property type="entry name" value="ECTONUCLEOTIDE PYROPHOSPHATASE/PHOSPHODIESTERASE"/>
    <property type="match status" value="1"/>
</dbReference>
<evidence type="ECO:0000313" key="2">
    <source>
        <dbReference type="Proteomes" id="UP000277864"/>
    </source>
</evidence>
<evidence type="ECO:0000313" key="1">
    <source>
        <dbReference type="EMBL" id="RST89362.1"/>
    </source>
</evidence>
<dbReference type="EMBL" id="PXZH01000002">
    <property type="protein sequence ID" value="RST89362.1"/>
    <property type="molecule type" value="Genomic_DNA"/>
</dbReference>
<dbReference type="Gene3D" id="3.40.720.10">
    <property type="entry name" value="Alkaline Phosphatase, subunit A"/>
    <property type="match status" value="1"/>
</dbReference>
<dbReference type="InterPro" id="IPR017850">
    <property type="entry name" value="Alkaline_phosphatase_core_sf"/>
</dbReference>
<comment type="caution">
    <text evidence="1">The sequence shown here is derived from an EMBL/GenBank/DDBJ whole genome shotgun (WGS) entry which is preliminary data.</text>
</comment>
<proteinExistence type="predicted"/>